<dbReference type="GO" id="GO:0015937">
    <property type="term" value="P:coenzyme A biosynthetic process"/>
    <property type="evidence" value="ECO:0007669"/>
    <property type="project" value="UniProtKB-UniRule"/>
</dbReference>
<dbReference type="HAMAP" id="MF_00215">
    <property type="entry name" value="Pantothen_kinase_1"/>
    <property type="match status" value="1"/>
</dbReference>
<evidence type="ECO:0000256" key="8">
    <source>
        <dbReference type="ARBA" id="ARBA00022679"/>
    </source>
</evidence>
<dbReference type="UniPathway" id="UPA00241">
    <property type="reaction ID" value="UER00352"/>
</dbReference>
<evidence type="ECO:0000256" key="13">
    <source>
        <dbReference type="ARBA" id="ARBA00032866"/>
    </source>
</evidence>
<dbReference type="NCBIfam" id="TIGR00554">
    <property type="entry name" value="panK_bact"/>
    <property type="match status" value="1"/>
</dbReference>
<dbReference type="GO" id="GO:0005524">
    <property type="term" value="F:ATP binding"/>
    <property type="evidence" value="ECO:0007669"/>
    <property type="project" value="UniProtKB-UniRule"/>
</dbReference>
<evidence type="ECO:0000256" key="15">
    <source>
        <dbReference type="RuleBase" id="RU003530"/>
    </source>
</evidence>
<evidence type="ECO:0000313" key="17">
    <source>
        <dbReference type="EMBL" id="MBG6135398.1"/>
    </source>
</evidence>
<evidence type="ECO:0000259" key="16">
    <source>
        <dbReference type="Pfam" id="PF00485"/>
    </source>
</evidence>
<comment type="pathway">
    <text evidence="3 14 15">Cofactor biosynthesis; coenzyme A biosynthesis; CoA from (R)-pantothenate: step 1/5.</text>
</comment>
<feature type="domain" description="Phosphoribulokinase/uridine kinase" evidence="16">
    <location>
        <begin position="96"/>
        <end position="240"/>
    </location>
</feature>
<dbReference type="EMBL" id="JADOUF010000001">
    <property type="protein sequence ID" value="MBG6135398.1"/>
    <property type="molecule type" value="Genomic_DNA"/>
</dbReference>
<evidence type="ECO:0000256" key="9">
    <source>
        <dbReference type="ARBA" id="ARBA00022741"/>
    </source>
</evidence>
<name>A0A8J7GG48_9ACTN</name>
<dbReference type="CDD" id="cd02025">
    <property type="entry name" value="PanK"/>
    <property type="match status" value="1"/>
</dbReference>
<dbReference type="PANTHER" id="PTHR10285">
    <property type="entry name" value="URIDINE KINASE"/>
    <property type="match status" value="1"/>
</dbReference>
<dbReference type="PIRSF" id="PIRSF000545">
    <property type="entry name" value="Pantothenate_kin"/>
    <property type="match status" value="1"/>
</dbReference>
<dbReference type="Proteomes" id="UP000622552">
    <property type="component" value="Unassembled WGS sequence"/>
</dbReference>
<dbReference type="Gene3D" id="3.40.50.300">
    <property type="entry name" value="P-loop containing nucleotide triphosphate hydrolases"/>
    <property type="match status" value="1"/>
</dbReference>
<proteinExistence type="inferred from homology"/>
<dbReference type="Pfam" id="PF00485">
    <property type="entry name" value="PRK"/>
    <property type="match status" value="1"/>
</dbReference>
<keyword evidence="9 14" id="KW-0547">Nucleotide-binding</keyword>
<organism evidence="17 18">
    <name type="scientific">Longispora fulva</name>
    <dbReference type="NCBI Taxonomy" id="619741"/>
    <lineage>
        <taxon>Bacteria</taxon>
        <taxon>Bacillati</taxon>
        <taxon>Actinomycetota</taxon>
        <taxon>Actinomycetes</taxon>
        <taxon>Micromonosporales</taxon>
        <taxon>Micromonosporaceae</taxon>
        <taxon>Longispora</taxon>
    </lineage>
</organism>
<evidence type="ECO:0000256" key="7">
    <source>
        <dbReference type="ARBA" id="ARBA00022490"/>
    </source>
</evidence>
<evidence type="ECO:0000256" key="3">
    <source>
        <dbReference type="ARBA" id="ARBA00005225"/>
    </source>
</evidence>
<keyword evidence="18" id="KW-1185">Reference proteome</keyword>
<accession>A0A8J7GG48</accession>
<sequence>MTFLGETVAPPAPWWELERSALARLAAGWSSRLTPAELEPLRSLGDRLDAAELAQVLLPVALLVEAYATGTQARQNALDTLLASVDTPGPPHAPFVIGIAGGVAVGKSTVARVLRELLSRGPGHPNVELITTDGFLLPNAELERRGLMTRKGFPESYNARELRRFLAAVKGGAEKVSAPVYSHLAYDVLPGERVTIARPDVLIVEGINVLQPPRTGPNKRSQLAVSDFFDFSIYVDARLEHVRRWYMERFLTLRRTAFADPASYFHRYSSLSDVDAEATAQRIFREINEVNLVENIQPTRSRANLVLRKGADHAVERVLVRH</sequence>
<dbReference type="RefSeq" id="WP_197002509.1">
    <property type="nucleotide sequence ID" value="NZ_BONS01000003.1"/>
</dbReference>
<comment type="catalytic activity">
    <reaction evidence="1 14 15">
        <text>(R)-pantothenate + ATP = (R)-4'-phosphopantothenate + ADP + H(+)</text>
        <dbReference type="Rhea" id="RHEA:16373"/>
        <dbReference type="ChEBI" id="CHEBI:10986"/>
        <dbReference type="ChEBI" id="CHEBI:15378"/>
        <dbReference type="ChEBI" id="CHEBI:29032"/>
        <dbReference type="ChEBI" id="CHEBI:30616"/>
        <dbReference type="ChEBI" id="CHEBI:456216"/>
        <dbReference type="EC" id="2.7.1.33"/>
    </reaction>
</comment>
<protein>
    <recommendedName>
        <fullName evidence="6 14">Pantothenate kinase</fullName>
        <ecNumber evidence="5 14">2.7.1.33</ecNumber>
    </recommendedName>
    <alternativeName>
        <fullName evidence="13 14">Pantothenic acid kinase</fullName>
    </alternativeName>
</protein>
<evidence type="ECO:0000256" key="10">
    <source>
        <dbReference type="ARBA" id="ARBA00022777"/>
    </source>
</evidence>
<evidence type="ECO:0000256" key="5">
    <source>
        <dbReference type="ARBA" id="ARBA00012102"/>
    </source>
</evidence>
<evidence type="ECO:0000256" key="6">
    <source>
        <dbReference type="ARBA" id="ARBA00015080"/>
    </source>
</evidence>
<dbReference type="InterPro" id="IPR004566">
    <property type="entry name" value="PanK"/>
</dbReference>
<dbReference type="AlphaFoldDB" id="A0A8J7GG48"/>
<keyword evidence="12 14" id="KW-0173">Coenzyme A biosynthesis</keyword>
<dbReference type="GO" id="GO:0005737">
    <property type="term" value="C:cytoplasm"/>
    <property type="evidence" value="ECO:0007669"/>
    <property type="project" value="UniProtKB-SubCell"/>
</dbReference>
<evidence type="ECO:0000256" key="2">
    <source>
        <dbReference type="ARBA" id="ARBA00004496"/>
    </source>
</evidence>
<evidence type="ECO:0000313" key="18">
    <source>
        <dbReference type="Proteomes" id="UP000622552"/>
    </source>
</evidence>
<dbReference type="GO" id="GO:0004594">
    <property type="term" value="F:pantothenate kinase activity"/>
    <property type="evidence" value="ECO:0007669"/>
    <property type="project" value="UniProtKB-UniRule"/>
</dbReference>
<dbReference type="InterPro" id="IPR006083">
    <property type="entry name" value="PRK/URK"/>
</dbReference>
<gene>
    <name evidence="14" type="primary">coaA</name>
    <name evidence="17" type="ORF">IW245_001592</name>
</gene>
<evidence type="ECO:0000256" key="12">
    <source>
        <dbReference type="ARBA" id="ARBA00022993"/>
    </source>
</evidence>
<dbReference type="InterPro" id="IPR027417">
    <property type="entry name" value="P-loop_NTPase"/>
</dbReference>
<comment type="caution">
    <text evidence="14">Lacks conserved residue(s) required for the propagation of feature annotation.</text>
</comment>
<evidence type="ECO:0000256" key="14">
    <source>
        <dbReference type="HAMAP-Rule" id="MF_00215"/>
    </source>
</evidence>
<comment type="subcellular location">
    <subcellularLocation>
        <location evidence="2 14 15">Cytoplasm</location>
    </subcellularLocation>
</comment>
<dbReference type="SUPFAM" id="SSF52540">
    <property type="entry name" value="P-loop containing nucleoside triphosphate hydrolases"/>
    <property type="match status" value="1"/>
</dbReference>
<reference evidence="17" key="1">
    <citation type="submission" date="2020-11" db="EMBL/GenBank/DDBJ databases">
        <title>Sequencing the genomes of 1000 actinobacteria strains.</title>
        <authorList>
            <person name="Klenk H.-P."/>
        </authorList>
    </citation>
    <scope>NUCLEOTIDE SEQUENCE</scope>
    <source>
        <strain evidence="17">DSM 45356</strain>
    </source>
</reference>
<dbReference type="EC" id="2.7.1.33" evidence="5 14"/>
<comment type="caution">
    <text evidence="17">The sequence shown here is derived from an EMBL/GenBank/DDBJ whole genome shotgun (WGS) entry which is preliminary data.</text>
</comment>
<evidence type="ECO:0000256" key="1">
    <source>
        <dbReference type="ARBA" id="ARBA00001206"/>
    </source>
</evidence>
<keyword evidence="11 14" id="KW-0067">ATP-binding</keyword>
<keyword evidence="8 14" id="KW-0808">Transferase</keyword>
<keyword evidence="7 14" id="KW-0963">Cytoplasm</keyword>
<evidence type="ECO:0000256" key="4">
    <source>
        <dbReference type="ARBA" id="ARBA00006087"/>
    </source>
</evidence>
<evidence type="ECO:0000256" key="11">
    <source>
        <dbReference type="ARBA" id="ARBA00022840"/>
    </source>
</evidence>
<comment type="similarity">
    <text evidence="4 14 15">Belongs to the prokaryotic pantothenate kinase family.</text>
</comment>
<keyword evidence="10 14" id="KW-0418">Kinase</keyword>